<accession>A0AAV8UVG7</accession>
<dbReference type="EC" id="2.7.1.59" evidence="2"/>
<evidence type="ECO:0000313" key="7">
    <source>
        <dbReference type="Proteomes" id="UP001157974"/>
    </source>
</evidence>
<protein>
    <recommendedName>
        <fullName evidence="3">N-acetyl-D-glucosamine kinase</fullName>
        <ecNumber evidence="2">2.7.1.59</ecNumber>
    </recommendedName>
    <alternativeName>
        <fullName evidence="4">GlcNAc kinase</fullName>
    </alternativeName>
</protein>
<gene>
    <name evidence="6" type="ORF">NDN08_003069</name>
</gene>
<sequence length="133" mass="13817">MAFVGLDGGATSTSATALDENGTVLLRAKKDSGSNPYLCGVVTAAQCLSELFHEVNEALHQTSPSLQVDTCCITMSGVDDTGMRSNVEAEMNRLCGSSYQRLILVGDTTAGFGFLQPDRPGIVLVAGTGSVAR</sequence>
<dbReference type="PANTHER" id="PTHR12862:SF0">
    <property type="entry name" value="N-ACETYL-D-GLUCOSAMINE KINASE"/>
    <property type="match status" value="1"/>
</dbReference>
<evidence type="ECO:0000256" key="3">
    <source>
        <dbReference type="ARBA" id="ARBA00014974"/>
    </source>
</evidence>
<feature type="domain" description="ATPase BadF/BadG/BcrA/BcrD type" evidence="5">
    <location>
        <begin position="4"/>
        <end position="132"/>
    </location>
</feature>
<comment type="similarity">
    <text evidence="1">Belongs to the eukaryotic-type N-acetylglucosamine kinase family.</text>
</comment>
<evidence type="ECO:0000259" key="5">
    <source>
        <dbReference type="Pfam" id="PF01869"/>
    </source>
</evidence>
<dbReference type="InterPro" id="IPR039758">
    <property type="entry name" value="NAGK-like"/>
</dbReference>
<reference evidence="6 7" key="1">
    <citation type="journal article" date="2023" name="Nat. Commun.">
        <title>Origin of minicircular mitochondrial genomes in red algae.</title>
        <authorList>
            <person name="Lee Y."/>
            <person name="Cho C.H."/>
            <person name="Lee Y.M."/>
            <person name="Park S.I."/>
            <person name="Yang J.H."/>
            <person name="West J.A."/>
            <person name="Bhattacharya D."/>
            <person name="Yoon H.S."/>
        </authorList>
    </citation>
    <scope>NUCLEOTIDE SEQUENCE [LARGE SCALE GENOMIC DNA]</scope>
    <source>
        <strain evidence="6 7">CCMP1338</strain>
        <tissue evidence="6">Whole cell</tissue>
    </source>
</reference>
<dbReference type="InterPro" id="IPR002731">
    <property type="entry name" value="ATPase_BadF"/>
</dbReference>
<dbReference type="Gene3D" id="3.30.420.40">
    <property type="match status" value="1"/>
</dbReference>
<evidence type="ECO:0000256" key="2">
    <source>
        <dbReference type="ARBA" id="ARBA00012122"/>
    </source>
</evidence>
<dbReference type="PANTHER" id="PTHR12862">
    <property type="entry name" value="BADF TYPE ATPASE DOMAIN-CONTAINING PROTEIN"/>
    <property type="match status" value="1"/>
</dbReference>
<organism evidence="6 7">
    <name type="scientific">Rhodosorus marinus</name>
    <dbReference type="NCBI Taxonomy" id="101924"/>
    <lineage>
        <taxon>Eukaryota</taxon>
        <taxon>Rhodophyta</taxon>
        <taxon>Stylonematophyceae</taxon>
        <taxon>Stylonematales</taxon>
        <taxon>Stylonemataceae</taxon>
        <taxon>Rhodosorus</taxon>
    </lineage>
</organism>
<dbReference type="Proteomes" id="UP001157974">
    <property type="component" value="Unassembled WGS sequence"/>
</dbReference>
<dbReference type="Pfam" id="PF01869">
    <property type="entry name" value="BcrAD_BadFG"/>
    <property type="match status" value="1"/>
</dbReference>
<name>A0AAV8UVG7_9RHOD</name>
<comment type="caution">
    <text evidence="6">The sequence shown here is derived from an EMBL/GenBank/DDBJ whole genome shotgun (WGS) entry which is preliminary data.</text>
</comment>
<dbReference type="AlphaFoldDB" id="A0AAV8UVG7"/>
<keyword evidence="7" id="KW-1185">Reference proteome</keyword>
<evidence type="ECO:0000256" key="1">
    <source>
        <dbReference type="ARBA" id="ARBA00006198"/>
    </source>
</evidence>
<dbReference type="GO" id="GO:0045127">
    <property type="term" value="F:N-acetylglucosamine kinase activity"/>
    <property type="evidence" value="ECO:0007669"/>
    <property type="project" value="UniProtKB-EC"/>
</dbReference>
<dbReference type="InterPro" id="IPR043129">
    <property type="entry name" value="ATPase_NBD"/>
</dbReference>
<proteinExistence type="inferred from homology"/>
<dbReference type="EMBL" id="JAMWBK010000003">
    <property type="protein sequence ID" value="KAJ8906576.1"/>
    <property type="molecule type" value="Genomic_DNA"/>
</dbReference>
<evidence type="ECO:0000256" key="4">
    <source>
        <dbReference type="ARBA" id="ARBA00031123"/>
    </source>
</evidence>
<evidence type="ECO:0000313" key="6">
    <source>
        <dbReference type="EMBL" id="KAJ8906576.1"/>
    </source>
</evidence>
<dbReference type="SUPFAM" id="SSF53067">
    <property type="entry name" value="Actin-like ATPase domain"/>
    <property type="match status" value="1"/>
</dbReference>